<comment type="similarity">
    <text evidence="6">Belongs to the FMN-dependent alpha-hydroxy acid dehydrogenase family.</text>
</comment>
<organism evidence="8 9">
    <name type="scientific">Eragrostis curvula</name>
    <name type="common">weeping love grass</name>
    <dbReference type="NCBI Taxonomy" id="38414"/>
    <lineage>
        <taxon>Eukaryota</taxon>
        <taxon>Viridiplantae</taxon>
        <taxon>Streptophyta</taxon>
        <taxon>Embryophyta</taxon>
        <taxon>Tracheophyta</taxon>
        <taxon>Spermatophyta</taxon>
        <taxon>Magnoliopsida</taxon>
        <taxon>Liliopsida</taxon>
        <taxon>Poales</taxon>
        <taxon>Poaceae</taxon>
        <taxon>PACMAD clade</taxon>
        <taxon>Chloridoideae</taxon>
        <taxon>Eragrostideae</taxon>
        <taxon>Eragrostidinae</taxon>
        <taxon>Eragrostis</taxon>
    </lineage>
</organism>
<evidence type="ECO:0000256" key="2">
    <source>
        <dbReference type="ARBA" id="ARBA00004275"/>
    </source>
</evidence>
<evidence type="ECO:0000256" key="1">
    <source>
        <dbReference type="ARBA" id="ARBA00001917"/>
    </source>
</evidence>
<dbReference type="GO" id="GO:0003973">
    <property type="term" value="F:(S)-2-hydroxy-acid oxidase activity"/>
    <property type="evidence" value="ECO:0007669"/>
    <property type="project" value="UniProtKB-EC"/>
</dbReference>
<dbReference type="InterPro" id="IPR000262">
    <property type="entry name" value="FMN-dep_DH"/>
</dbReference>
<dbReference type="GO" id="GO:0005777">
    <property type="term" value="C:peroxisome"/>
    <property type="evidence" value="ECO:0007669"/>
    <property type="project" value="UniProtKB-SubCell"/>
</dbReference>
<evidence type="ECO:0000256" key="4">
    <source>
        <dbReference type="ARBA" id="ARBA00023002"/>
    </source>
</evidence>
<dbReference type="EMBL" id="RWGY01000007">
    <property type="protein sequence ID" value="TVU37922.1"/>
    <property type="molecule type" value="Genomic_DNA"/>
</dbReference>
<feature type="domain" description="FMN hydroxy acid dehydrogenase" evidence="7">
    <location>
        <begin position="1"/>
        <end position="148"/>
    </location>
</feature>
<dbReference type="EC" id="1.1.3.15" evidence="3"/>
<evidence type="ECO:0000313" key="9">
    <source>
        <dbReference type="Proteomes" id="UP000324897"/>
    </source>
</evidence>
<comment type="cofactor">
    <cofactor evidence="1">
        <name>FMN</name>
        <dbReference type="ChEBI" id="CHEBI:58210"/>
    </cofactor>
</comment>
<proteinExistence type="inferred from homology"/>
<dbReference type="Pfam" id="PF01070">
    <property type="entry name" value="FMN_dh"/>
    <property type="match status" value="1"/>
</dbReference>
<sequence>MLQDVEWLKSITTLPILLKGIVTAEDARKAVEAGAAGVIVSNHGARQLDYAPATISVLEEVVKAVGGAVPVLVDGGIRRGTDVFKALALGARAVMVGRPVFYGLAARGEAGARHVIEMLNAELELAMALCGCRSVGEVTRAHVVTEGDRIRALL</sequence>
<name>A0A5J9VNH7_9POAL</name>
<gene>
    <name evidence="8" type="ORF">EJB05_11266</name>
</gene>
<dbReference type="PANTHER" id="PTHR10578">
    <property type="entry name" value="S -2-HYDROXY-ACID OXIDASE-RELATED"/>
    <property type="match status" value="1"/>
</dbReference>
<dbReference type="InterPro" id="IPR037396">
    <property type="entry name" value="FMN_HAD"/>
</dbReference>
<accession>A0A5J9VNH7</accession>
<keyword evidence="4" id="KW-0560">Oxidoreductase</keyword>
<dbReference type="InterPro" id="IPR013785">
    <property type="entry name" value="Aldolase_TIM"/>
</dbReference>
<dbReference type="Gene3D" id="3.20.20.70">
    <property type="entry name" value="Aldolase class I"/>
    <property type="match status" value="1"/>
</dbReference>
<evidence type="ECO:0000256" key="6">
    <source>
        <dbReference type="ARBA" id="ARBA00024042"/>
    </source>
</evidence>
<comment type="subcellular location">
    <subcellularLocation>
        <location evidence="2">Peroxisome</location>
    </subcellularLocation>
</comment>
<dbReference type="PANTHER" id="PTHR10578:SF67">
    <property type="entry name" value="PEROXISOMAL (S)-2-HYDROXYACID OXIDASE GLO3"/>
    <property type="match status" value="1"/>
</dbReference>
<dbReference type="CDD" id="cd02809">
    <property type="entry name" value="alpha_hydroxyacid_oxid_FMN"/>
    <property type="match status" value="1"/>
</dbReference>
<keyword evidence="9" id="KW-1185">Reference proteome</keyword>
<evidence type="ECO:0000259" key="7">
    <source>
        <dbReference type="PROSITE" id="PS51349"/>
    </source>
</evidence>
<evidence type="ECO:0000313" key="8">
    <source>
        <dbReference type="EMBL" id="TVU37922.1"/>
    </source>
</evidence>
<dbReference type="Proteomes" id="UP000324897">
    <property type="component" value="Chromosome 4"/>
</dbReference>
<reference evidence="8 9" key="1">
    <citation type="journal article" date="2019" name="Sci. Rep.">
        <title>A high-quality genome of Eragrostis curvula grass provides insights into Poaceae evolution and supports new strategies to enhance forage quality.</title>
        <authorList>
            <person name="Carballo J."/>
            <person name="Santos B.A.C.M."/>
            <person name="Zappacosta D."/>
            <person name="Garbus I."/>
            <person name="Selva J.P."/>
            <person name="Gallo C.A."/>
            <person name="Diaz A."/>
            <person name="Albertini E."/>
            <person name="Caccamo M."/>
            <person name="Echenique V."/>
        </authorList>
    </citation>
    <scope>NUCLEOTIDE SEQUENCE [LARGE SCALE GENOMIC DNA]</scope>
    <source>
        <strain evidence="9">cv. Victoria</strain>
        <tissue evidence="8">Leaf</tissue>
    </source>
</reference>
<evidence type="ECO:0000256" key="5">
    <source>
        <dbReference type="ARBA" id="ARBA00023140"/>
    </source>
</evidence>
<dbReference type="PROSITE" id="PS00557">
    <property type="entry name" value="FMN_HYDROXY_ACID_DH_1"/>
    <property type="match status" value="1"/>
</dbReference>
<dbReference type="InterPro" id="IPR008259">
    <property type="entry name" value="FMN_hydac_DH_AS"/>
</dbReference>
<dbReference type="Gramene" id="TVU37922">
    <property type="protein sequence ID" value="TVU37922"/>
    <property type="gene ID" value="EJB05_11266"/>
</dbReference>
<dbReference type="GO" id="GO:0010181">
    <property type="term" value="F:FMN binding"/>
    <property type="evidence" value="ECO:0007669"/>
    <property type="project" value="InterPro"/>
</dbReference>
<evidence type="ECO:0000256" key="3">
    <source>
        <dbReference type="ARBA" id="ARBA00013087"/>
    </source>
</evidence>
<dbReference type="InterPro" id="IPR012133">
    <property type="entry name" value="Alpha-hydoxy_acid_DH_FMN"/>
</dbReference>
<dbReference type="PROSITE" id="PS51349">
    <property type="entry name" value="FMN_HYDROXY_ACID_DH_2"/>
    <property type="match status" value="1"/>
</dbReference>
<keyword evidence="5" id="KW-0576">Peroxisome</keyword>
<protein>
    <recommendedName>
        <fullName evidence="3">(S)-2-hydroxy-acid oxidase</fullName>
        <ecNumber evidence="3">1.1.3.15</ecNumber>
    </recommendedName>
</protein>
<dbReference type="OrthoDB" id="25826at2759"/>
<dbReference type="SUPFAM" id="SSF51395">
    <property type="entry name" value="FMN-linked oxidoreductases"/>
    <property type="match status" value="1"/>
</dbReference>
<comment type="caution">
    <text evidence="8">The sequence shown here is derived from an EMBL/GenBank/DDBJ whole genome shotgun (WGS) entry which is preliminary data.</text>
</comment>
<dbReference type="AlphaFoldDB" id="A0A5J9VNH7"/>